<dbReference type="Proteomes" id="UP000176050">
    <property type="component" value="Chromosome"/>
</dbReference>
<dbReference type="PROSITE" id="PS01031">
    <property type="entry name" value="SHSP"/>
    <property type="match status" value="1"/>
</dbReference>
<dbReference type="RefSeq" id="WP_070236832.1">
    <property type="nucleotide sequence ID" value="NZ_CP017478.1"/>
</dbReference>
<dbReference type="Gene3D" id="2.60.40.790">
    <property type="match status" value="1"/>
</dbReference>
<organism evidence="4 5">
    <name type="scientific">Urechidicola croceus</name>
    <dbReference type="NCBI Taxonomy" id="1850246"/>
    <lineage>
        <taxon>Bacteria</taxon>
        <taxon>Pseudomonadati</taxon>
        <taxon>Bacteroidota</taxon>
        <taxon>Flavobacteriia</taxon>
        <taxon>Flavobacteriales</taxon>
        <taxon>Flavobacteriaceae</taxon>
        <taxon>Urechidicola</taxon>
    </lineage>
</organism>
<evidence type="ECO:0000256" key="1">
    <source>
        <dbReference type="PROSITE-ProRule" id="PRU00285"/>
    </source>
</evidence>
<proteinExistence type="inferred from homology"/>
<dbReference type="STRING" id="1850246.LPB138_08245"/>
<gene>
    <name evidence="4" type="ORF">LPB138_08245</name>
</gene>
<dbReference type="OrthoDB" id="9814487at2"/>
<dbReference type="EMBL" id="CP017478">
    <property type="protein sequence ID" value="AOW20665.1"/>
    <property type="molecule type" value="Genomic_DNA"/>
</dbReference>
<dbReference type="AlphaFoldDB" id="A0A1D8P7W8"/>
<comment type="similarity">
    <text evidence="1 2">Belongs to the small heat shock protein (HSP20) family.</text>
</comment>
<name>A0A1D8P7W8_9FLAO</name>
<dbReference type="Pfam" id="PF00011">
    <property type="entry name" value="HSP20"/>
    <property type="match status" value="1"/>
</dbReference>
<sequence length="157" mass="18294">MSLMKFNNRSRLLSTWNNRLFPWGSNDLANFLNSDNFFNDDFFTEDSLMPAMNIKENDKNFEIEFAAPGFSKKDFKISIDENILNVSGEKSTEEKEEKEDYSRKEFSYNSFKRSLKLPKSIDSNSEVKATYKNGILCLKLDKIEEVKKEAAKLIEVE</sequence>
<dbReference type="InterPro" id="IPR008978">
    <property type="entry name" value="HSP20-like_chaperone"/>
</dbReference>
<reference evidence="4 5" key="1">
    <citation type="submission" date="2016-10" db="EMBL/GenBank/DDBJ databases">
        <title>Lutibacter sp. LPB0138, isolated from marine gastropod.</title>
        <authorList>
            <person name="Kim E."/>
            <person name="Yi H."/>
        </authorList>
    </citation>
    <scope>NUCLEOTIDE SEQUENCE [LARGE SCALE GENOMIC DNA]</scope>
    <source>
        <strain evidence="4 5">LPB0138</strain>
    </source>
</reference>
<evidence type="ECO:0000313" key="4">
    <source>
        <dbReference type="EMBL" id="AOW20665.1"/>
    </source>
</evidence>
<evidence type="ECO:0000259" key="3">
    <source>
        <dbReference type="PROSITE" id="PS01031"/>
    </source>
</evidence>
<dbReference type="InterPro" id="IPR002068">
    <property type="entry name" value="A-crystallin/Hsp20_dom"/>
</dbReference>
<evidence type="ECO:0000313" key="5">
    <source>
        <dbReference type="Proteomes" id="UP000176050"/>
    </source>
</evidence>
<dbReference type="PANTHER" id="PTHR11527">
    <property type="entry name" value="HEAT-SHOCK PROTEIN 20 FAMILY MEMBER"/>
    <property type="match status" value="1"/>
</dbReference>
<dbReference type="InterPro" id="IPR031107">
    <property type="entry name" value="Small_HSP"/>
</dbReference>
<dbReference type="CDD" id="cd06464">
    <property type="entry name" value="ACD_sHsps-like"/>
    <property type="match status" value="1"/>
</dbReference>
<keyword evidence="5" id="KW-1185">Reference proteome</keyword>
<dbReference type="KEGG" id="lul:LPB138_08245"/>
<evidence type="ECO:0000256" key="2">
    <source>
        <dbReference type="RuleBase" id="RU003616"/>
    </source>
</evidence>
<feature type="domain" description="SHSP" evidence="3">
    <location>
        <begin position="43"/>
        <end position="157"/>
    </location>
</feature>
<accession>A0A1D8P7W8</accession>
<protein>
    <submittedName>
        <fullName evidence="4">Heat-shock protein</fullName>
    </submittedName>
</protein>
<dbReference type="SUPFAM" id="SSF49764">
    <property type="entry name" value="HSP20-like chaperones"/>
    <property type="match status" value="1"/>
</dbReference>